<evidence type="ECO:0000256" key="4">
    <source>
        <dbReference type="ARBA" id="ARBA00022989"/>
    </source>
</evidence>
<keyword evidence="2 6" id="KW-0812">Transmembrane</keyword>
<dbReference type="InterPro" id="IPR011923">
    <property type="entry name" value="RodA/MrdB"/>
</dbReference>
<dbReference type="Pfam" id="PF01098">
    <property type="entry name" value="FTSW_RODA_SPOVE"/>
    <property type="match status" value="1"/>
</dbReference>
<evidence type="ECO:0000256" key="3">
    <source>
        <dbReference type="ARBA" id="ARBA00022960"/>
    </source>
</evidence>
<feature type="transmembrane region" description="Helical" evidence="6">
    <location>
        <begin position="265"/>
        <end position="289"/>
    </location>
</feature>
<feature type="transmembrane region" description="Helical" evidence="6">
    <location>
        <begin position="301"/>
        <end position="325"/>
    </location>
</feature>
<comment type="subcellular location">
    <subcellularLocation>
        <location evidence="1">Membrane</location>
        <topology evidence="1">Multi-pass membrane protein</topology>
    </subcellularLocation>
</comment>
<name>A0A3B0JG50_9RICK</name>
<gene>
    <name evidence="7" type="primary">mrdB</name>
    <name evidence="7" type="ORF">WBAF_1011</name>
</gene>
<dbReference type="InterPro" id="IPR001182">
    <property type="entry name" value="FtsW/RodA"/>
</dbReference>
<feature type="transmembrane region" description="Helical" evidence="6">
    <location>
        <begin position="102"/>
        <end position="121"/>
    </location>
</feature>
<evidence type="ECO:0000256" key="5">
    <source>
        <dbReference type="ARBA" id="ARBA00023136"/>
    </source>
</evidence>
<keyword evidence="5 6" id="KW-0472">Membrane</keyword>
<dbReference type="EMBL" id="OUNF01000274">
    <property type="protein sequence ID" value="SPP34192.1"/>
    <property type="molecule type" value="Genomic_DNA"/>
</dbReference>
<dbReference type="GO" id="GO:0051301">
    <property type="term" value="P:cell division"/>
    <property type="evidence" value="ECO:0007669"/>
    <property type="project" value="InterPro"/>
</dbReference>
<evidence type="ECO:0000256" key="6">
    <source>
        <dbReference type="SAM" id="Phobius"/>
    </source>
</evidence>
<feature type="transmembrane region" description="Helical" evidence="6">
    <location>
        <begin position="7"/>
        <end position="28"/>
    </location>
</feature>
<feature type="transmembrane region" description="Helical" evidence="6">
    <location>
        <begin position="34"/>
        <end position="57"/>
    </location>
</feature>
<dbReference type="GO" id="GO:0008360">
    <property type="term" value="P:regulation of cell shape"/>
    <property type="evidence" value="ECO:0007669"/>
    <property type="project" value="UniProtKB-KW"/>
</dbReference>
<protein>
    <submittedName>
        <fullName evidence="7">Rod shape-determining protein RodA</fullName>
    </submittedName>
</protein>
<feature type="transmembrane region" description="Helical" evidence="6">
    <location>
        <begin position="155"/>
        <end position="173"/>
    </location>
</feature>
<keyword evidence="3" id="KW-0133">Cell shape</keyword>
<reference evidence="7" key="1">
    <citation type="submission" date="2018-04" db="EMBL/GenBank/DDBJ databases">
        <authorList>
            <person name="Go L.Y."/>
            <person name="Mitchell J.A."/>
        </authorList>
    </citation>
    <scope>NUCLEOTIDE SEQUENCE</scope>
    <source>
        <strain evidence="7">WBAF</strain>
    </source>
</reference>
<dbReference type="NCBIfam" id="NF037961">
    <property type="entry name" value="RodA_shape"/>
    <property type="match status" value="1"/>
</dbReference>
<dbReference type="GO" id="GO:0015648">
    <property type="term" value="F:lipid-linked peptidoglycan transporter activity"/>
    <property type="evidence" value="ECO:0007669"/>
    <property type="project" value="TreeGrafter"/>
</dbReference>
<dbReference type="GO" id="GO:0032153">
    <property type="term" value="C:cell division site"/>
    <property type="evidence" value="ECO:0007669"/>
    <property type="project" value="TreeGrafter"/>
</dbReference>
<evidence type="ECO:0000313" key="7">
    <source>
        <dbReference type="EMBL" id="SPP34192.1"/>
    </source>
</evidence>
<feature type="transmembrane region" description="Helical" evidence="6">
    <location>
        <begin position="133"/>
        <end position="149"/>
    </location>
</feature>
<dbReference type="PANTHER" id="PTHR30474:SF1">
    <property type="entry name" value="PEPTIDOGLYCAN GLYCOSYLTRANSFERASE MRDB"/>
    <property type="match status" value="1"/>
</dbReference>
<evidence type="ECO:0000256" key="1">
    <source>
        <dbReference type="ARBA" id="ARBA00004141"/>
    </source>
</evidence>
<feature type="transmembrane region" description="Helical" evidence="6">
    <location>
        <begin position="331"/>
        <end position="354"/>
    </location>
</feature>
<sequence length="367" mass="40662">MDKLKKIHLLLVINVIALFCVGIVVQYSSAGGKWAPFAIHQLVIFSFFFLLAIAMSFIELDFYLKHAYFFYIVAVIALLAVNFFGSHIMGATRWIRIGSISLQPSEFVKVGLILALACYFNKQSVYKMMKFQSLFKPLIIIFLPVFLVLKQPNLGTAVIILFIGASIIFTAIMERPHLIIFGTLGIFAIPAIWPFLRPYHKQRILSFLDSSVDPLGIGYNAQQSQIAIGSGGLFGKGFVNGSQTQLGFLPEKRTDFAFAVLGEEWGFLGSMTLVLLYTTLLAIILSIAYRSKNYFSKLISIGIFAFFSAHFFINIGMTIVLLPIIGDPLPFLSYGGSTTAASLICIGLLLSSVASTKDLKLSFRFHP</sequence>
<dbReference type="PANTHER" id="PTHR30474">
    <property type="entry name" value="CELL CYCLE PROTEIN"/>
    <property type="match status" value="1"/>
</dbReference>
<proteinExistence type="predicted"/>
<keyword evidence="4 6" id="KW-1133">Transmembrane helix</keyword>
<evidence type="ECO:0000256" key="2">
    <source>
        <dbReference type="ARBA" id="ARBA00022692"/>
    </source>
</evidence>
<organism evidence="7">
    <name type="scientific">Wolbachia endosymbiont of Aleurodicus floccissimus</name>
    <dbReference type="NCBI Taxonomy" id="2152762"/>
    <lineage>
        <taxon>Bacteria</taxon>
        <taxon>Pseudomonadati</taxon>
        <taxon>Pseudomonadota</taxon>
        <taxon>Alphaproteobacteria</taxon>
        <taxon>Rickettsiales</taxon>
        <taxon>Anaplasmataceae</taxon>
        <taxon>Wolbachieae</taxon>
        <taxon>Wolbachia</taxon>
    </lineage>
</organism>
<dbReference type="GO" id="GO:0005886">
    <property type="term" value="C:plasma membrane"/>
    <property type="evidence" value="ECO:0007669"/>
    <property type="project" value="TreeGrafter"/>
</dbReference>
<dbReference type="AlphaFoldDB" id="A0A3B0JG50"/>
<accession>A0A3B0JG50</accession>
<feature type="transmembrane region" description="Helical" evidence="6">
    <location>
        <begin position="69"/>
        <end position="90"/>
    </location>
</feature>
<dbReference type="NCBIfam" id="TIGR02210">
    <property type="entry name" value="rodA_shape"/>
    <property type="match status" value="1"/>
</dbReference>
<feature type="transmembrane region" description="Helical" evidence="6">
    <location>
        <begin position="178"/>
        <end position="196"/>
    </location>
</feature>